<sequence length="608" mass="68238">MFKRHSVDQLRGLESDSSPEFYFNESHASLRHAEALAIVKAKSHAFQTPEYVIRDNNGDFKIGNFSLNHQYKEEATLRSISLLPVELTESTLGWPLLKKIAPLSHKALRKSKARNMSMPLILQNQVDFHLNKMEVSSSSASPLTKESLQSIPGWPLLQIAPFTSLNSCRKSGARKMSVVQWVMSLPKRSISVTRQTQTGSVSNKIESDVERERCKSGDSNNENGSTTSGKLLKELELLIRTNLYGYRCFSYKELKSATSQFSSENLIGEGGCSNVYKGFLPCGRTVAIKILKSYKEARNDFYSEMDIISTLKHKHITSLIGVCVEYNYLISVYDFFPIGSLEENLHGNSNISVLSWEVRFKVAVAVAEALNYLHNECSRPVIHRDIKSSNILLSDDFQPQLSDFGLAIWGPTDSTHVIHSDVVGTFGYIAPEYFMRGRVSDKIDVYSFGVVLLELLSGRKPIGSETLKGQRSLVKWAKPLLESGDLEALLDPKLDGNLDVDQIHRMVLAASLCVCQSARLRPKILKLLTGEKEYANEFVSSHVIGFKELENQDDDDLLPEFGSKRHMGSTLLKSENNTSSLSSSDTSLRSGEKTRHFMLKDYLKERQE</sequence>
<feature type="compositionally biased region" description="Polar residues" evidence="1">
    <location>
        <begin position="217"/>
        <end position="227"/>
    </location>
</feature>
<feature type="region of interest" description="Disordered" evidence="1">
    <location>
        <begin position="193"/>
        <end position="227"/>
    </location>
</feature>
<feature type="compositionally biased region" description="Low complexity" evidence="1">
    <location>
        <begin position="569"/>
        <end position="589"/>
    </location>
</feature>
<proteinExistence type="predicted"/>
<evidence type="ECO:0000313" key="3">
    <source>
        <dbReference type="EMBL" id="SPC89598.1"/>
    </source>
</evidence>
<dbReference type="EMBL" id="OIVN01001079">
    <property type="protein sequence ID" value="SPC89598.1"/>
    <property type="molecule type" value="Genomic_DNA"/>
</dbReference>
<dbReference type="PROSITE" id="PS50011">
    <property type="entry name" value="PROTEIN_KINASE_DOM"/>
    <property type="match status" value="1"/>
</dbReference>
<accession>A0A2N9FQV9</accession>
<dbReference type="InterPro" id="IPR046958">
    <property type="entry name" value="RBK1/2/STUNTED"/>
</dbReference>
<dbReference type="SMART" id="SM00220">
    <property type="entry name" value="S_TKc"/>
    <property type="match status" value="1"/>
</dbReference>
<dbReference type="FunFam" id="1.10.510.10:FF:000284">
    <property type="entry name" value="Putative receptor-like serine/threonine-protein kinase"/>
    <property type="match status" value="1"/>
</dbReference>
<dbReference type="AlphaFoldDB" id="A0A2N9FQV9"/>
<feature type="compositionally biased region" description="Polar residues" evidence="1">
    <location>
        <begin position="193"/>
        <end position="204"/>
    </location>
</feature>
<dbReference type="Gene3D" id="1.10.510.10">
    <property type="entry name" value="Transferase(Phosphotransferase) domain 1"/>
    <property type="match status" value="1"/>
</dbReference>
<feature type="region of interest" description="Disordered" evidence="1">
    <location>
        <begin position="568"/>
        <end position="593"/>
    </location>
</feature>
<dbReference type="PROSITE" id="PS00108">
    <property type="entry name" value="PROTEIN_KINASE_ST"/>
    <property type="match status" value="1"/>
</dbReference>
<dbReference type="Pfam" id="PF00069">
    <property type="entry name" value="Pkinase"/>
    <property type="match status" value="1"/>
</dbReference>
<evidence type="ECO:0000259" key="2">
    <source>
        <dbReference type="PROSITE" id="PS50011"/>
    </source>
</evidence>
<feature type="compositionally biased region" description="Basic and acidic residues" evidence="1">
    <location>
        <begin position="205"/>
        <end position="216"/>
    </location>
</feature>
<name>A0A2N9FQV9_FAGSY</name>
<dbReference type="FunFam" id="3.30.200.20:FF:000268">
    <property type="entry name" value="probable receptor-like serine/threonine-protein kinase At5g57670"/>
    <property type="match status" value="1"/>
</dbReference>
<dbReference type="GO" id="GO:0005524">
    <property type="term" value="F:ATP binding"/>
    <property type="evidence" value="ECO:0007669"/>
    <property type="project" value="InterPro"/>
</dbReference>
<feature type="domain" description="Protein kinase" evidence="2">
    <location>
        <begin position="261"/>
        <end position="539"/>
    </location>
</feature>
<reference evidence="3" key="1">
    <citation type="submission" date="2018-02" db="EMBL/GenBank/DDBJ databases">
        <authorList>
            <person name="Cohen D.B."/>
            <person name="Kent A.D."/>
        </authorList>
    </citation>
    <scope>NUCLEOTIDE SEQUENCE</scope>
</reference>
<organism evidence="3">
    <name type="scientific">Fagus sylvatica</name>
    <name type="common">Beechnut</name>
    <dbReference type="NCBI Taxonomy" id="28930"/>
    <lineage>
        <taxon>Eukaryota</taxon>
        <taxon>Viridiplantae</taxon>
        <taxon>Streptophyta</taxon>
        <taxon>Embryophyta</taxon>
        <taxon>Tracheophyta</taxon>
        <taxon>Spermatophyta</taxon>
        <taxon>Magnoliopsida</taxon>
        <taxon>eudicotyledons</taxon>
        <taxon>Gunneridae</taxon>
        <taxon>Pentapetalae</taxon>
        <taxon>rosids</taxon>
        <taxon>fabids</taxon>
        <taxon>Fagales</taxon>
        <taxon>Fagaceae</taxon>
        <taxon>Fagus</taxon>
    </lineage>
</organism>
<dbReference type="GO" id="GO:0004672">
    <property type="term" value="F:protein kinase activity"/>
    <property type="evidence" value="ECO:0007669"/>
    <property type="project" value="InterPro"/>
</dbReference>
<dbReference type="Gene3D" id="3.30.200.20">
    <property type="entry name" value="Phosphorylase Kinase, domain 1"/>
    <property type="match status" value="1"/>
</dbReference>
<gene>
    <name evidence="3" type="ORF">FSB_LOCUS17480</name>
</gene>
<dbReference type="InterPro" id="IPR008271">
    <property type="entry name" value="Ser/Thr_kinase_AS"/>
</dbReference>
<evidence type="ECO:0000256" key="1">
    <source>
        <dbReference type="SAM" id="MobiDB-lite"/>
    </source>
</evidence>
<dbReference type="PANTHER" id="PTHR47987:SF11">
    <property type="entry name" value="RECEPTOR-LIKE CYTOSOLIC SERINE_THREONINE-PROTEIN KINASE RBK1 ISOFORM X1"/>
    <property type="match status" value="1"/>
</dbReference>
<dbReference type="SUPFAM" id="SSF56112">
    <property type="entry name" value="Protein kinase-like (PK-like)"/>
    <property type="match status" value="1"/>
</dbReference>
<dbReference type="InterPro" id="IPR000719">
    <property type="entry name" value="Prot_kinase_dom"/>
</dbReference>
<protein>
    <recommendedName>
        <fullName evidence="2">Protein kinase domain-containing protein</fullName>
    </recommendedName>
</protein>
<dbReference type="InterPro" id="IPR011009">
    <property type="entry name" value="Kinase-like_dom_sf"/>
</dbReference>
<dbReference type="PANTHER" id="PTHR47987">
    <property type="entry name" value="OS08G0249100 PROTEIN"/>
    <property type="match status" value="1"/>
</dbReference>